<accession>A0A8R1TWU1</accession>
<dbReference type="EnsemblMetazoa" id="OVOC6153.1">
    <property type="protein sequence ID" value="OVOC6153.1"/>
    <property type="gene ID" value="WBGene00242962"/>
</dbReference>
<sequence>MDFLFAISFSNLAQSRKYIHSKHILFHCKLDHFIPSIEAITISTTGKWVPIID</sequence>
<evidence type="ECO:0000313" key="1">
    <source>
        <dbReference type="EnsemblMetazoa" id="OVOC6153.1"/>
    </source>
</evidence>
<dbReference type="EMBL" id="CMVM020000170">
    <property type="status" value="NOT_ANNOTATED_CDS"/>
    <property type="molecule type" value="Genomic_DNA"/>
</dbReference>
<reference evidence="2" key="1">
    <citation type="submission" date="2013-10" db="EMBL/GenBank/DDBJ databases">
        <title>Genome sequencing of Onchocerca volvulus.</title>
        <authorList>
            <person name="Cotton J."/>
            <person name="Tsai J."/>
            <person name="Stanley E."/>
            <person name="Tracey A."/>
            <person name="Holroyd N."/>
            <person name="Lustigman S."/>
            <person name="Berriman M."/>
        </authorList>
    </citation>
    <scope>NUCLEOTIDE SEQUENCE</scope>
</reference>
<organism evidence="1 2">
    <name type="scientific">Onchocerca volvulus</name>
    <dbReference type="NCBI Taxonomy" id="6282"/>
    <lineage>
        <taxon>Eukaryota</taxon>
        <taxon>Metazoa</taxon>
        <taxon>Ecdysozoa</taxon>
        <taxon>Nematoda</taxon>
        <taxon>Chromadorea</taxon>
        <taxon>Rhabditida</taxon>
        <taxon>Spirurina</taxon>
        <taxon>Spiruromorpha</taxon>
        <taxon>Filarioidea</taxon>
        <taxon>Onchocercidae</taxon>
        <taxon>Onchocerca</taxon>
    </lineage>
</organism>
<reference evidence="1" key="2">
    <citation type="submission" date="2022-06" db="UniProtKB">
        <authorList>
            <consortium name="EnsemblMetazoa"/>
        </authorList>
    </citation>
    <scope>IDENTIFICATION</scope>
</reference>
<protein>
    <submittedName>
        <fullName evidence="1">Uncharacterized protein</fullName>
    </submittedName>
</protein>
<evidence type="ECO:0000313" key="2">
    <source>
        <dbReference type="Proteomes" id="UP000024404"/>
    </source>
</evidence>
<keyword evidence="2" id="KW-1185">Reference proteome</keyword>
<dbReference type="Proteomes" id="UP000024404">
    <property type="component" value="Unassembled WGS sequence"/>
</dbReference>
<name>A0A8R1TWU1_ONCVO</name>
<dbReference type="AlphaFoldDB" id="A0A8R1TWU1"/>
<proteinExistence type="predicted"/>